<evidence type="ECO:0000313" key="6">
    <source>
        <dbReference type="Proteomes" id="UP000242188"/>
    </source>
</evidence>
<feature type="signal peptide" evidence="3">
    <location>
        <begin position="1"/>
        <end position="32"/>
    </location>
</feature>
<evidence type="ECO:0000256" key="2">
    <source>
        <dbReference type="SAM" id="MobiDB-lite"/>
    </source>
</evidence>
<protein>
    <recommendedName>
        <fullName evidence="4">EGF-like domain-containing protein</fullName>
    </recommendedName>
</protein>
<dbReference type="PROSITE" id="PS01186">
    <property type="entry name" value="EGF_2"/>
    <property type="match status" value="1"/>
</dbReference>
<dbReference type="SUPFAM" id="SSF57196">
    <property type="entry name" value="EGF/Laminin"/>
    <property type="match status" value="1"/>
</dbReference>
<evidence type="ECO:0000259" key="4">
    <source>
        <dbReference type="PROSITE" id="PS50026"/>
    </source>
</evidence>
<evidence type="ECO:0000256" key="3">
    <source>
        <dbReference type="SAM" id="SignalP"/>
    </source>
</evidence>
<dbReference type="PROSITE" id="PS50026">
    <property type="entry name" value="EGF_3"/>
    <property type="match status" value="1"/>
</dbReference>
<keyword evidence="1" id="KW-1015">Disulfide bond</keyword>
<feature type="region of interest" description="Disordered" evidence="2">
    <location>
        <begin position="112"/>
        <end position="140"/>
    </location>
</feature>
<comment type="caution">
    <text evidence="1">Lacks conserved residue(s) required for the propagation of feature annotation.</text>
</comment>
<evidence type="ECO:0000256" key="1">
    <source>
        <dbReference type="PROSITE-ProRule" id="PRU00076"/>
    </source>
</evidence>
<dbReference type="PROSITE" id="PS00022">
    <property type="entry name" value="EGF_1"/>
    <property type="match status" value="1"/>
</dbReference>
<organism evidence="5 6">
    <name type="scientific">Mizuhopecten yessoensis</name>
    <name type="common">Japanese scallop</name>
    <name type="synonym">Patinopecten yessoensis</name>
    <dbReference type="NCBI Taxonomy" id="6573"/>
    <lineage>
        <taxon>Eukaryota</taxon>
        <taxon>Metazoa</taxon>
        <taxon>Spiralia</taxon>
        <taxon>Lophotrochozoa</taxon>
        <taxon>Mollusca</taxon>
        <taxon>Bivalvia</taxon>
        <taxon>Autobranchia</taxon>
        <taxon>Pteriomorphia</taxon>
        <taxon>Pectinida</taxon>
        <taxon>Pectinoidea</taxon>
        <taxon>Pectinidae</taxon>
        <taxon>Mizuhopecten</taxon>
    </lineage>
</organism>
<feature type="disulfide bond" evidence="1">
    <location>
        <begin position="157"/>
        <end position="174"/>
    </location>
</feature>
<feature type="domain" description="EGF-like" evidence="4">
    <location>
        <begin position="145"/>
        <end position="186"/>
    </location>
</feature>
<reference evidence="5 6" key="1">
    <citation type="journal article" date="2017" name="Nat. Ecol. Evol.">
        <title>Scallop genome provides insights into evolution of bilaterian karyotype and development.</title>
        <authorList>
            <person name="Wang S."/>
            <person name="Zhang J."/>
            <person name="Jiao W."/>
            <person name="Li J."/>
            <person name="Xun X."/>
            <person name="Sun Y."/>
            <person name="Guo X."/>
            <person name="Huan P."/>
            <person name="Dong B."/>
            <person name="Zhang L."/>
            <person name="Hu X."/>
            <person name="Sun X."/>
            <person name="Wang J."/>
            <person name="Zhao C."/>
            <person name="Wang Y."/>
            <person name="Wang D."/>
            <person name="Huang X."/>
            <person name="Wang R."/>
            <person name="Lv J."/>
            <person name="Li Y."/>
            <person name="Zhang Z."/>
            <person name="Liu B."/>
            <person name="Lu W."/>
            <person name="Hui Y."/>
            <person name="Liang J."/>
            <person name="Zhou Z."/>
            <person name="Hou R."/>
            <person name="Li X."/>
            <person name="Liu Y."/>
            <person name="Li H."/>
            <person name="Ning X."/>
            <person name="Lin Y."/>
            <person name="Zhao L."/>
            <person name="Xing Q."/>
            <person name="Dou J."/>
            <person name="Li Y."/>
            <person name="Mao J."/>
            <person name="Guo H."/>
            <person name="Dou H."/>
            <person name="Li T."/>
            <person name="Mu C."/>
            <person name="Jiang W."/>
            <person name="Fu Q."/>
            <person name="Fu X."/>
            <person name="Miao Y."/>
            <person name="Liu J."/>
            <person name="Yu Q."/>
            <person name="Li R."/>
            <person name="Liao H."/>
            <person name="Li X."/>
            <person name="Kong Y."/>
            <person name="Jiang Z."/>
            <person name="Chourrout D."/>
            <person name="Li R."/>
            <person name="Bao Z."/>
        </authorList>
    </citation>
    <scope>NUCLEOTIDE SEQUENCE [LARGE SCALE GENOMIC DNA]</scope>
    <source>
        <strain evidence="5 6">PY_sf001</strain>
    </source>
</reference>
<dbReference type="OrthoDB" id="6162427at2759"/>
<keyword evidence="6" id="KW-1185">Reference proteome</keyword>
<feature type="compositionally biased region" description="Polar residues" evidence="2">
    <location>
        <begin position="47"/>
        <end position="56"/>
    </location>
</feature>
<gene>
    <name evidence="5" type="ORF">KP79_PYT09668</name>
</gene>
<feature type="region of interest" description="Disordered" evidence="2">
    <location>
        <begin position="44"/>
        <end position="86"/>
    </location>
</feature>
<name>A0A210PFC5_MIZYE</name>
<sequence length="215" mass="24071">MSGQNVLSLTMGDRPTSMLLFVVLVFVAIVQSLPLSDKLYGTHNDHGNPTNAGSTSKDTPDKYPPSPPPSHTHQEFDDKDTKRYPSTGDQTVVEEVQQQAKVNISLDGSLRSDYEKSNDTTLGDISDMSEHSRHRRSGNPFQNSHVIPCSYSDRHYCLNAGTCVLVAALDIKTCRCEIPYTGIRCEMIDVDYLMTQMNTRMSDEHRTHFSFGWHG</sequence>
<keyword evidence="1" id="KW-0245">EGF-like domain</keyword>
<accession>A0A210PFC5</accession>
<proteinExistence type="predicted"/>
<dbReference type="Proteomes" id="UP000242188">
    <property type="component" value="Unassembled WGS sequence"/>
</dbReference>
<comment type="caution">
    <text evidence="5">The sequence shown here is derived from an EMBL/GenBank/DDBJ whole genome shotgun (WGS) entry which is preliminary data.</text>
</comment>
<dbReference type="AlphaFoldDB" id="A0A210PFC5"/>
<dbReference type="InterPro" id="IPR000742">
    <property type="entry name" value="EGF"/>
</dbReference>
<dbReference type="Gene3D" id="2.10.25.10">
    <property type="entry name" value="Laminin"/>
    <property type="match status" value="1"/>
</dbReference>
<dbReference type="EMBL" id="NEDP02076738">
    <property type="protein sequence ID" value="OWF35189.1"/>
    <property type="molecule type" value="Genomic_DNA"/>
</dbReference>
<feature type="chain" id="PRO_5013097902" description="EGF-like domain-containing protein" evidence="3">
    <location>
        <begin position="33"/>
        <end position="215"/>
    </location>
</feature>
<feature type="compositionally biased region" description="Basic and acidic residues" evidence="2">
    <location>
        <begin position="72"/>
        <end position="83"/>
    </location>
</feature>
<feature type="disulfide bond" evidence="1">
    <location>
        <begin position="176"/>
        <end position="185"/>
    </location>
</feature>
<evidence type="ECO:0000313" key="5">
    <source>
        <dbReference type="EMBL" id="OWF35189.1"/>
    </source>
</evidence>
<keyword evidence="3" id="KW-0732">Signal</keyword>